<dbReference type="RefSeq" id="WP_180098972.1">
    <property type="nucleotide sequence ID" value="NZ_CADIKR010000003.1"/>
</dbReference>
<evidence type="ECO:0000313" key="2">
    <source>
        <dbReference type="EMBL" id="MDH1178512.1"/>
    </source>
</evidence>
<name>A0ABD4YSV0_9BURK</name>
<dbReference type="InterPro" id="IPR038483">
    <property type="entry name" value="YcfL-like_sf"/>
</dbReference>
<dbReference type="EMBL" id="CADIKR010000003">
    <property type="protein sequence ID" value="CAB3870808.1"/>
    <property type="molecule type" value="Genomic_DNA"/>
</dbReference>
<keyword evidence="3" id="KW-1185">Reference proteome</keyword>
<protein>
    <submittedName>
        <fullName evidence="2">Uncharacterized protein</fullName>
    </submittedName>
</protein>
<reference evidence="1 3" key="1">
    <citation type="submission" date="2020-04" db="EMBL/GenBank/DDBJ databases">
        <authorList>
            <person name="De Canck E."/>
        </authorList>
    </citation>
    <scope>NUCLEOTIDE SEQUENCE [LARGE SCALE GENOMIC DNA]</scope>
    <source>
        <strain evidence="1 3">LMG 3415</strain>
    </source>
</reference>
<dbReference type="Gene3D" id="2.60.40.3230">
    <property type="match status" value="1"/>
</dbReference>
<evidence type="ECO:0000313" key="1">
    <source>
        <dbReference type="EMBL" id="CAB3870808.1"/>
    </source>
</evidence>
<comment type="caution">
    <text evidence="2">The sequence shown here is derived from an EMBL/GenBank/DDBJ whole genome shotgun (WGS) entry which is preliminary data.</text>
</comment>
<dbReference type="AlphaFoldDB" id="A0ABD4YSV0"/>
<proteinExistence type="predicted"/>
<organism evidence="2 4">
    <name type="scientific">Achromobacter mucicolens</name>
    <dbReference type="NCBI Taxonomy" id="1389922"/>
    <lineage>
        <taxon>Bacteria</taxon>
        <taxon>Pseudomonadati</taxon>
        <taxon>Pseudomonadota</taxon>
        <taxon>Betaproteobacteria</taxon>
        <taxon>Burkholderiales</taxon>
        <taxon>Alcaligenaceae</taxon>
        <taxon>Achromobacter</taxon>
    </lineage>
</organism>
<gene>
    <name evidence="1" type="ORF">LMG3415_02931</name>
    <name evidence="2" type="ORF">N5C72_10520</name>
</gene>
<dbReference type="EMBL" id="JAOBZK010000011">
    <property type="protein sequence ID" value="MDH1178512.1"/>
    <property type="molecule type" value="Genomic_DNA"/>
</dbReference>
<dbReference type="Proteomes" id="UP001158644">
    <property type="component" value="Unassembled WGS sequence"/>
</dbReference>
<reference evidence="2 4" key="2">
    <citation type="submission" date="2022-09" db="EMBL/GenBank/DDBJ databases">
        <title>Intensive care unit water sources are persistently colonized with multi-drug resistant bacteria and are the site of extensive horizontal gene transfer of antibiotic resistance genes.</title>
        <authorList>
            <person name="Diorio-Toth L."/>
        </authorList>
    </citation>
    <scope>NUCLEOTIDE SEQUENCE [LARGE SCALE GENOMIC DNA]</scope>
    <source>
        <strain evidence="2 4">GD03967</strain>
    </source>
</reference>
<evidence type="ECO:0000313" key="4">
    <source>
        <dbReference type="Proteomes" id="UP001158644"/>
    </source>
</evidence>
<dbReference type="Proteomes" id="UP000507140">
    <property type="component" value="Unassembled WGS sequence"/>
</dbReference>
<sequence length="147" mass="15787">MRPLVQGLAIVLLAGIAGGVQGETRVPLAAPRVITCDMTLAPETALQVVDEASPQGAAVEGAALIDLRNGMKAVQFSVRNARDPQPFGVILRVRYAVQWFDDCGRRVVNGAQVVDGLALDPRRQEIIQSTAMDPLATRAIVRIYVEN</sequence>
<evidence type="ECO:0000313" key="3">
    <source>
        <dbReference type="Proteomes" id="UP000507140"/>
    </source>
</evidence>
<accession>A0ABD4YSV0</accession>